<keyword evidence="1" id="KW-0479">Metal-binding</keyword>
<dbReference type="EMBL" id="JAAGUZ010000032">
    <property type="protein sequence ID" value="NEW45487.1"/>
    <property type="molecule type" value="Genomic_DNA"/>
</dbReference>
<gene>
    <name evidence="4" type="ORF">GV789_13635</name>
</gene>
<evidence type="ECO:0000256" key="1">
    <source>
        <dbReference type="ARBA" id="ARBA00022723"/>
    </source>
</evidence>
<dbReference type="AlphaFoldDB" id="A0A6P1D4T8"/>
<dbReference type="RefSeq" id="WP_163829090.1">
    <property type="nucleotide sequence ID" value="NZ_JAAGUZ010000032.1"/>
</dbReference>
<feature type="domain" description="CMP/dCMP-type deaminase" evidence="3">
    <location>
        <begin position="3"/>
        <end position="115"/>
    </location>
</feature>
<dbReference type="CDD" id="cd01285">
    <property type="entry name" value="nucleoside_deaminase"/>
    <property type="match status" value="1"/>
</dbReference>
<evidence type="ECO:0000313" key="5">
    <source>
        <dbReference type="Proteomes" id="UP000468928"/>
    </source>
</evidence>
<dbReference type="Gene3D" id="3.40.140.10">
    <property type="entry name" value="Cytidine Deaminase, domain 2"/>
    <property type="match status" value="1"/>
</dbReference>
<dbReference type="InterPro" id="IPR016193">
    <property type="entry name" value="Cytidine_deaminase-like"/>
</dbReference>
<dbReference type="PROSITE" id="PS00903">
    <property type="entry name" value="CYT_DCMP_DEAMINASES_1"/>
    <property type="match status" value="1"/>
</dbReference>
<sequence length="197" mass="20290">MHRTDERHLRRAIELADRAGREGNHPFGAVIAAGTSVIAEGRNAVVTTGNVLTHAETDAIEAAVSAGHAAALIGATIYASGEPCPMCAGAIVWAGITRVVYAAAEPDFAPIIGRTPRFGELRCADVIRAADSSITVDGPALGEDGLAPFRGYVRGYRATSGVEIADDHAGDLVQGRLIVAGDDDLGADGGAESHDHQ</sequence>
<evidence type="ECO:0000259" key="3">
    <source>
        <dbReference type="PROSITE" id="PS51747"/>
    </source>
</evidence>
<dbReference type="PANTHER" id="PTHR11079">
    <property type="entry name" value="CYTOSINE DEAMINASE FAMILY MEMBER"/>
    <property type="match status" value="1"/>
</dbReference>
<dbReference type="InterPro" id="IPR002125">
    <property type="entry name" value="CMP_dCMP_dom"/>
</dbReference>
<evidence type="ECO:0000313" key="4">
    <source>
        <dbReference type="EMBL" id="NEW45487.1"/>
    </source>
</evidence>
<organism evidence="4 5">
    <name type="scientific">Nocardia cyriacigeorgica</name>
    <dbReference type="NCBI Taxonomy" id="135487"/>
    <lineage>
        <taxon>Bacteria</taxon>
        <taxon>Bacillati</taxon>
        <taxon>Actinomycetota</taxon>
        <taxon>Actinomycetes</taxon>
        <taxon>Mycobacteriales</taxon>
        <taxon>Nocardiaceae</taxon>
        <taxon>Nocardia</taxon>
    </lineage>
</organism>
<reference evidence="4 5" key="1">
    <citation type="submission" date="2020-01" db="EMBL/GenBank/DDBJ databases">
        <title>Genetics and antimicrobial susceptibilities of Nocardia species isolated from the soil; a comparison with species isolated from humans.</title>
        <authorList>
            <person name="Carrasco G."/>
            <person name="Monzon S."/>
            <person name="Sansegundo M."/>
            <person name="Garcia E."/>
            <person name="Garrido N."/>
            <person name="Medina M.J."/>
            <person name="Villalon P."/>
            <person name="Ramirez-Arocha A.C."/>
            <person name="Jimenez P."/>
            <person name="Cuesta I."/>
            <person name="Valdezate S."/>
        </authorList>
    </citation>
    <scope>NUCLEOTIDE SEQUENCE [LARGE SCALE GENOMIC DNA]</scope>
    <source>
        <strain evidence="4 5">CNM20110639</strain>
    </source>
</reference>
<dbReference type="Pfam" id="PF00383">
    <property type="entry name" value="dCMP_cyt_deam_1"/>
    <property type="match status" value="1"/>
</dbReference>
<dbReference type="Proteomes" id="UP000468928">
    <property type="component" value="Unassembled WGS sequence"/>
</dbReference>
<proteinExistence type="predicted"/>
<dbReference type="InterPro" id="IPR016192">
    <property type="entry name" value="APOBEC/CMP_deaminase_Zn-bd"/>
</dbReference>
<comment type="caution">
    <text evidence="4">The sequence shown here is derived from an EMBL/GenBank/DDBJ whole genome shotgun (WGS) entry which is preliminary data.</text>
</comment>
<dbReference type="PROSITE" id="PS51747">
    <property type="entry name" value="CYT_DCMP_DEAMINASES_2"/>
    <property type="match status" value="1"/>
</dbReference>
<dbReference type="SUPFAM" id="SSF53927">
    <property type="entry name" value="Cytidine deaminase-like"/>
    <property type="match status" value="1"/>
</dbReference>
<dbReference type="GO" id="GO:0008270">
    <property type="term" value="F:zinc ion binding"/>
    <property type="evidence" value="ECO:0007669"/>
    <property type="project" value="InterPro"/>
</dbReference>
<protein>
    <submittedName>
        <fullName evidence="4">Nucleoside deaminase</fullName>
    </submittedName>
</protein>
<accession>A0A6P1D4T8</accession>
<name>A0A6P1D4T8_9NOCA</name>
<dbReference type="PANTHER" id="PTHR11079:SF162">
    <property type="entry name" value="RIBOFLAVIN BIOSYNTHESIS PROTEIN PYRD, CHLOROPLASTIC"/>
    <property type="match status" value="1"/>
</dbReference>
<dbReference type="GO" id="GO:0016787">
    <property type="term" value="F:hydrolase activity"/>
    <property type="evidence" value="ECO:0007669"/>
    <property type="project" value="InterPro"/>
</dbReference>
<evidence type="ECO:0000256" key="2">
    <source>
        <dbReference type="ARBA" id="ARBA00022833"/>
    </source>
</evidence>
<keyword evidence="2" id="KW-0862">Zinc</keyword>